<dbReference type="Proteomes" id="UP000006591">
    <property type="component" value="Chromosome 3"/>
</dbReference>
<protein>
    <submittedName>
        <fullName evidence="2">Uncharacterized protein</fullName>
    </submittedName>
</protein>
<dbReference type="GO" id="GO:0046982">
    <property type="term" value="F:protein heterodimerization activity"/>
    <property type="evidence" value="ECO:0007669"/>
    <property type="project" value="InterPro"/>
</dbReference>
<dbReference type="EnsemblPlants" id="ONIVA03G16410.1">
    <property type="protein sequence ID" value="ONIVA03G16410.1"/>
    <property type="gene ID" value="ONIVA03G16410"/>
</dbReference>
<evidence type="ECO:0000313" key="2">
    <source>
        <dbReference type="EnsemblPlants" id="ONIVA03G16410.1"/>
    </source>
</evidence>
<reference evidence="2" key="1">
    <citation type="submission" date="2015-04" db="UniProtKB">
        <authorList>
            <consortium name="EnsemblPlants"/>
        </authorList>
    </citation>
    <scope>IDENTIFICATION</scope>
    <source>
        <strain evidence="2">SL10</strain>
    </source>
</reference>
<accession>A0A0E0GLP1</accession>
<evidence type="ECO:0000313" key="3">
    <source>
        <dbReference type="Proteomes" id="UP000006591"/>
    </source>
</evidence>
<proteinExistence type="predicted"/>
<sequence>MATRQQRILYKSKLWMKLAYTLVTKYGIRVRVRLRLPSLLDTLISSAPIDSSPAADSVSSSAAALTSTVPPATTEVPAAPTLPAPLDLAALLANAQLQAGSQLKTRSLVAWSSHNLEYSYRQRERELREDGARNIQSKYTVGRVAILSCAESHTLPRATGTDRRPSGEENKPNQTKPNREEEHDEVGCGRSLFPHDTARLEECGWRYLRAARGRAPKLRRSKITMGTQALTQPESGASTLFKINLDIGISSKAMTIINSFINDIFKKFTKANKTSHQCLMLGLDLGTSSATLTAPGLVQDLLQAVYAGWWAQRLDGRDYNSITFKKEVARGNQAGRVTRRNSDRATCRALVAVWDHSLVMSTGELFGREHYKIVKKMLSNRGIGSLSNNAPDSILWLTFKY</sequence>
<organism evidence="2">
    <name type="scientific">Oryza nivara</name>
    <name type="common">Indian wild rice</name>
    <name type="synonym">Oryza sativa f. spontanea</name>
    <dbReference type="NCBI Taxonomy" id="4536"/>
    <lineage>
        <taxon>Eukaryota</taxon>
        <taxon>Viridiplantae</taxon>
        <taxon>Streptophyta</taxon>
        <taxon>Embryophyta</taxon>
        <taxon>Tracheophyta</taxon>
        <taxon>Spermatophyta</taxon>
        <taxon>Magnoliopsida</taxon>
        <taxon>Liliopsida</taxon>
        <taxon>Poales</taxon>
        <taxon>Poaceae</taxon>
        <taxon>BOP clade</taxon>
        <taxon>Oryzoideae</taxon>
        <taxon>Oryzeae</taxon>
        <taxon>Oryzinae</taxon>
        <taxon>Oryza</taxon>
    </lineage>
</organism>
<feature type="region of interest" description="Disordered" evidence="1">
    <location>
        <begin position="152"/>
        <end position="191"/>
    </location>
</feature>
<dbReference type="SUPFAM" id="SSF47113">
    <property type="entry name" value="Histone-fold"/>
    <property type="match status" value="1"/>
</dbReference>
<reference evidence="2" key="2">
    <citation type="submission" date="2018-04" db="EMBL/GenBank/DDBJ databases">
        <title>OnivRS2 (Oryza nivara Reference Sequence Version 2).</title>
        <authorList>
            <person name="Zhang J."/>
            <person name="Kudrna D."/>
            <person name="Lee S."/>
            <person name="Talag J."/>
            <person name="Rajasekar S."/>
            <person name="Welchert J."/>
            <person name="Hsing Y.-I."/>
            <person name="Wing R.A."/>
        </authorList>
    </citation>
    <scope>NUCLEOTIDE SEQUENCE [LARGE SCALE GENOMIC DNA]</scope>
    <source>
        <strain evidence="2">SL10</strain>
    </source>
</reference>
<dbReference type="AlphaFoldDB" id="A0A0E0GLP1"/>
<name>A0A0E0GLP1_ORYNI</name>
<dbReference type="Gene3D" id="1.10.20.10">
    <property type="entry name" value="Histone, subunit A"/>
    <property type="match status" value="1"/>
</dbReference>
<dbReference type="Gramene" id="ONIVA03G16410.1">
    <property type="protein sequence ID" value="ONIVA03G16410.1"/>
    <property type="gene ID" value="ONIVA03G16410"/>
</dbReference>
<dbReference type="HOGENOM" id="CLU_687698_0_0_1"/>
<evidence type="ECO:0000256" key="1">
    <source>
        <dbReference type="SAM" id="MobiDB-lite"/>
    </source>
</evidence>
<feature type="compositionally biased region" description="Basic and acidic residues" evidence="1">
    <location>
        <begin position="160"/>
        <end position="187"/>
    </location>
</feature>
<keyword evidence="3" id="KW-1185">Reference proteome</keyword>
<dbReference type="InterPro" id="IPR009072">
    <property type="entry name" value="Histone-fold"/>
</dbReference>